<protein>
    <submittedName>
        <fullName evidence="1">Uncharacterized protein</fullName>
    </submittedName>
</protein>
<evidence type="ECO:0000313" key="2">
    <source>
        <dbReference type="Proteomes" id="UP000821866"/>
    </source>
</evidence>
<dbReference type="EMBL" id="JABSTU010000003">
    <property type="protein sequence ID" value="KAH8035827.1"/>
    <property type="molecule type" value="Genomic_DNA"/>
</dbReference>
<accession>A0A9J6EMS8</accession>
<reference evidence="1" key="1">
    <citation type="journal article" date="2020" name="Cell">
        <title>Large-Scale Comparative Analyses of Tick Genomes Elucidate Their Genetic Diversity and Vector Capacities.</title>
        <authorList>
            <consortium name="Tick Genome and Microbiome Consortium (TIGMIC)"/>
            <person name="Jia N."/>
            <person name="Wang J."/>
            <person name="Shi W."/>
            <person name="Du L."/>
            <person name="Sun Y."/>
            <person name="Zhan W."/>
            <person name="Jiang J.F."/>
            <person name="Wang Q."/>
            <person name="Zhang B."/>
            <person name="Ji P."/>
            <person name="Bell-Sakyi L."/>
            <person name="Cui X.M."/>
            <person name="Yuan T.T."/>
            <person name="Jiang B.G."/>
            <person name="Yang W.F."/>
            <person name="Lam T.T."/>
            <person name="Chang Q.C."/>
            <person name="Ding S.J."/>
            <person name="Wang X.J."/>
            <person name="Zhu J.G."/>
            <person name="Ruan X.D."/>
            <person name="Zhao L."/>
            <person name="Wei J.T."/>
            <person name="Ye R.Z."/>
            <person name="Que T.C."/>
            <person name="Du C.H."/>
            <person name="Zhou Y.H."/>
            <person name="Cheng J.X."/>
            <person name="Dai P.F."/>
            <person name="Guo W.B."/>
            <person name="Han X.H."/>
            <person name="Huang E.J."/>
            <person name="Li L.F."/>
            <person name="Wei W."/>
            <person name="Gao Y.C."/>
            <person name="Liu J.Z."/>
            <person name="Shao H.Z."/>
            <person name="Wang X."/>
            <person name="Wang C.C."/>
            <person name="Yang T.C."/>
            <person name="Huo Q.B."/>
            <person name="Li W."/>
            <person name="Chen H.Y."/>
            <person name="Chen S.E."/>
            <person name="Zhou L.G."/>
            <person name="Ni X.B."/>
            <person name="Tian J.H."/>
            <person name="Sheng Y."/>
            <person name="Liu T."/>
            <person name="Pan Y.S."/>
            <person name="Xia L.Y."/>
            <person name="Li J."/>
            <person name="Zhao F."/>
            <person name="Cao W.C."/>
        </authorList>
    </citation>
    <scope>NUCLEOTIDE SEQUENCE</scope>
    <source>
        <strain evidence="1">Rmic-2018</strain>
    </source>
</reference>
<comment type="caution">
    <text evidence="1">The sequence shown here is derived from an EMBL/GenBank/DDBJ whole genome shotgun (WGS) entry which is preliminary data.</text>
</comment>
<name>A0A9J6EMS8_RHIMP</name>
<proteinExistence type="predicted"/>
<dbReference type="AlphaFoldDB" id="A0A9J6EMS8"/>
<organism evidence="1 2">
    <name type="scientific">Rhipicephalus microplus</name>
    <name type="common">Cattle tick</name>
    <name type="synonym">Boophilus microplus</name>
    <dbReference type="NCBI Taxonomy" id="6941"/>
    <lineage>
        <taxon>Eukaryota</taxon>
        <taxon>Metazoa</taxon>
        <taxon>Ecdysozoa</taxon>
        <taxon>Arthropoda</taxon>
        <taxon>Chelicerata</taxon>
        <taxon>Arachnida</taxon>
        <taxon>Acari</taxon>
        <taxon>Parasitiformes</taxon>
        <taxon>Ixodida</taxon>
        <taxon>Ixodoidea</taxon>
        <taxon>Ixodidae</taxon>
        <taxon>Rhipicephalinae</taxon>
        <taxon>Rhipicephalus</taxon>
        <taxon>Boophilus</taxon>
    </lineage>
</organism>
<dbReference type="Proteomes" id="UP000821866">
    <property type="component" value="Chromosome 11"/>
</dbReference>
<sequence length="186" mass="19738">MARPFNEPVHDDLHEKTVLQSGRTLQRPATPTSVAVASDLATAGIEASALPVGVLAKPQSDSPDLASQTASLHRDAIHAPLVFASGTIPRETSLLSPEDRRNSSPVATSELCTVLQAITTSSHCLADATVTFSAALARTTLPSPFIAEIPDFTGIEQDPTIWLDEIHSLARRHAWTDDVTLSLAVS</sequence>
<evidence type="ECO:0000313" key="1">
    <source>
        <dbReference type="EMBL" id="KAH8035827.1"/>
    </source>
</evidence>
<reference evidence="1" key="2">
    <citation type="submission" date="2021-09" db="EMBL/GenBank/DDBJ databases">
        <authorList>
            <person name="Jia N."/>
            <person name="Wang J."/>
            <person name="Shi W."/>
            <person name="Du L."/>
            <person name="Sun Y."/>
            <person name="Zhan W."/>
            <person name="Jiang J."/>
            <person name="Wang Q."/>
            <person name="Zhang B."/>
            <person name="Ji P."/>
            <person name="Sakyi L.B."/>
            <person name="Cui X."/>
            <person name="Yuan T."/>
            <person name="Jiang B."/>
            <person name="Yang W."/>
            <person name="Lam T.T.-Y."/>
            <person name="Chang Q."/>
            <person name="Ding S."/>
            <person name="Wang X."/>
            <person name="Zhu J."/>
            <person name="Ruan X."/>
            <person name="Zhao L."/>
            <person name="Wei J."/>
            <person name="Que T."/>
            <person name="Du C."/>
            <person name="Cheng J."/>
            <person name="Dai P."/>
            <person name="Han X."/>
            <person name="Huang E."/>
            <person name="Gao Y."/>
            <person name="Liu J."/>
            <person name="Shao H."/>
            <person name="Ye R."/>
            <person name="Li L."/>
            <person name="Wei W."/>
            <person name="Wang X."/>
            <person name="Wang C."/>
            <person name="Huo Q."/>
            <person name="Li W."/>
            <person name="Guo W."/>
            <person name="Chen H."/>
            <person name="Chen S."/>
            <person name="Zhou L."/>
            <person name="Zhou L."/>
            <person name="Ni X."/>
            <person name="Tian J."/>
            <person name="Zhou Y."/>
            <person name="Sheng Y."/>
            <person name="Liu T."/>
            <person name="Pan Y."/>
            <person name="Xia L."/>
            <person name="Li J."/>
            <person name="Zhao F."/>
            <person name="Cao W."/>
        </authorList>
    </citation>
    <scope>NUCLEOTIDE SEQUENCE</scope>
    <source>
        <strain evidence="1">Rmic-2018</strain>
        <tissue evidence="1">Larvae</tissue>
    </source>
</reference>
<gene>
    <name evidence="1" type="ORF">HPB51_009660</name>
</gene>
<keyword evidence="2" id="KW-1185">Reference proteome</keyword>